<reference evidence="5 7" key="2">
    <citation type="journal article" date="2013" name="Nature">
        <title>Insights into bilaterian evolution from three spiralian genomes.</title>
        <authorList>
            <person name="Simakov O."/>
            <person name="Marletaz F."/>
            <person name="Cho S.J."/>
            <person name="Edsinger-Gonzales E."/>
            <person name="Havlak P."/>
            <person name="Hellsten U."/>
            <person name="Kuo D.H."/>
            <person name="Larsson T."/>
            <person name="Lv J."/>
            <person name="Arendt D."/>
            <person name="Savage R."/>
            <person name="Osoegawa K."/>
            <person name="de Jong P."/>
            <person name="Grimwood J."/>
            <person name="Chapman J.A."/>
            <person name="Shapiro H."/>
            <person name="Aerts A."/>
            <person name="Otillar R.P."/>
            <person name="Terry A.Y."/>
            <person name="Boore J.L."/>
            <person name="Grigoriev I.V."/>
            <person name="Lindberg D.R."/>
            <person name="Seaver E.C."/>
            <person name="Weisblat D.A."/>
            <person name="Putnam N.H."/>
            <person name="Rokhsar D.S."/>
        </authorList>
    </citation>
    <scope>NUCLEOTIDE SEQUENCE</scope>
    <source>
        <strain evidence="5 7">I ESC-2004</strain>
    </source>
</reference>
<dbReference type="InterPro" id="IPR048334">
    <property type="entry name" value="Pellino_FHA"/>
</dbReference>
<feature type="domain" description="Pellino RING" evidence="4">
    <location>
        <begin position="314"/>
        <end position="454"/>
    </location>
</feature>
<dbReference type="EMBL" id="KB309695">
    <property type="protein sequence ID" value="ELT93551.1"/>
    <property type="molecule type" value="Genomic_DNA"/>
</dbReference>
<sequence length="454" mass="49909">MPSWLILREPEVCDEEPKKGVETPEVKVPLLKVSSPVTKKDQLGGSTSPPVKQLQKYGELIVLGYNGALPQGDKGRRRSKFALQRRSCANGVKPVKHHVVKNPAHSELITNSNQHSVSYTLSRSQAIIVQYDHDCDTDMFQIGRSSESPIDFVVMDTVPGDQRNGTHVVNQSTISRFACRIIIDRKPPHIARIFAAGFDSGRNIFLGEKATKWYSDGEIDGLTTNGILIMHPVGGFHPGAKSGIWREVSVGGGIYALRESRSTPQKSSLVESEDNILLDGTLIDLCGATMLWRSSQGLLSAPSRRELDAKIAEINASRPQCPVGLNTLVLPSKNTLSDSEKQPYVYLTCGHVHGQHSWGKGDDTHSRVCPMCRMKGPFTKVQTGQETGYYVDNEPPAYVFAPCAHLASEETVRYWASVPIPHGCHGFRAACPYCATPLTGDLGWLKLIFQDHVD</sequence>
<dbReference type="GO" id="GO:0061630">
    <property type="term" value="F:ubiquitin protein ligase activity"/>
    <property type="evidence" value="ECO:0007669"/>
    <property type="project" value="InterPro"/>
</dbReference>
<dbReference type="InterPro" id="IPR006800">
    <property type="entry name" value="Pellino_fam"/>
</dbReference>
<dbReference type="GO" id="GO:0000209">
    <property type="term" value="P:protein polyubiquitination"/>
    <property type="evidence" value="ECO:0007669"/>
    <property type="project" value="InterPro"/>
</dbReference>
<protein>
    <recommendedName>
        <fullName evidence="8">Pellino</fullName>
    </recommendedName>
</protein>
<evidence type="ECO:0000259" key="3">
    <source>
        <dbReference type="Pfam" id="PF04710"/>
    </source>
</evidence>
<accession>R7TPW3</accession>
<dbReference type="GO" id="GO:0008592">
    <property type="term" value="P:regulation of Toll signaling pathway"/>
    <property type="evidence" value="ECO:0007669"/>
    <property type="project" value="InterPro"/>
</dbReference>
<evidence type="ECO:0000256" key="2">
    <source>
        <dbReference type="ARBA" id="ARBA00022553"/>
    </source>
</evidence>
<dbReference type="OMA" id="QIGRMPC"/>
<dbReference type="PANTHER" id="PTHR12098">
    <property type="entry name" value="E3 UBIQUITIN-PROTEIN LIGASE PELLINO-RELATED"/>
    <property type="match status" value="1"/>
</dbReference>
<dbReference type="OrthoDB" id="8801906at2759"/>
<keyword evidence="7" id="KW-1185">Reference proteome</keyword>
<keyword evidence="2" id="KW-0597">Phosphoprotein</keyword>
<dbReference type="PANTHER" id="PTHR12098:SF2">
    <property type="entry name" value="PROTEIN PELLINO"/>
    <property type="match status" value="1"/>
</dbReference>
<evidence type="ECO:0000313" key="6">
    <source>
        <dbReference type="EnsemblMetazoa" id="CapteP175177"/>
    </source>
</evidence>
<reference evidence="7" key="1">
    <citation type="submission" date="2012-12" db="EMBL/GenBank/DDBJ databases">
        <authorList>
            <person name="Hellsten U."/>
            <person name="Grimwood J."/>
            <person name="Chapman J.A."/>
            <person name="Shapiro H."/>
            <person name="Aerts A."/>
            <person name="Otillar R.P."/>
            <person name="Terry A.Y."/>
            <person name="Boore J.L."/>
            <person name="Simakov O."/>
            <person name="Marletaz F."/>
            <person name="Cho S.-J."/>
            <person name="Edsinger-Gonzales E."/>
            <person name="Havlak P."/>
            <person name="Kuo D.-H."/>
            <person name="Larsson T."/>
            <person name="Lv J."/>
            <person name="Arendt D."/>
            <person name="Savage R."/>
            <person name="Osoegawa K."/>
            <person name="de Jong P."/>
            <person name="Lindberg D.R."/>
            <person name="Seaver E.C."/>
            <person name="Weisblat D.A."/>
            <person name="Putnam N.H."/>
            <person name="Grigoriev I.V."/>
            <person name="Rokhsar D.S."/>
        </authorList>
    </citation>
    <scope>NUCLEOTIDE SEQUENCE</scope>
    <source>
        <strain evidence="7">I ESC-2004</strain>
    </source>
</reference>
<feature type="domain" description="Pellino FHA" evidence="3">
    <location>
        <begin position="53"/>
        <end position="309"/>
    </location>
</feature>
<dbReference type="STRING" id="283909.R7TPW3"/>
<proteinExistence type="inferred from homology"/>
<comment type="similarity">
    <text evidence="1">Belongs to the pellino family.</text>
</comment>
<dbReference type="FunCoup" id="R7TPW3">
    <property type="interactions" value="765"/>
</dbReference>
<dbReference type="Proteomes" id="UP000014760">
    <property type="component" value="Unassembled WGS sequence"/>
</dbReference>
<evidence type="ECO:0008006" key="8">
    <source>
        <dbReference type="Google" id="ProtNLM"/>
    </source>
</evidence>
<evidence type="ECO:0000259" key="4">
    <source>
        <dbReference type="Pfam" id="PF20723"/>
    </source>
</evidence>
<evidence type="ECO:0000256" key="1">
    <source>
        <dbReference type="ARBA" id="ARBA00005639"/>
    </source>
</evidence>
<reference evidence="6" key="3">
    <citation type="submission" date="2015-06" db="UniProtKB">
        <authorList>
            <consortium name="EnsemblMetazoa"/>
        </authorList>
    </citation>
    <scope>IDENTIFICATION</scope>
</reference>
<dbReference type="Pfam" id="PF20723">
    <property type="entry name" value="Pellino_RING"/>
    <property type="match status" value="1"/>
</dbReference>
<dbReference type="InterPro" id="IPR048335">
    <property type="entry name" value="Pellino_RING"/>
</dbReference>
<dbReference type="AlphaFoldDB" id="R7TPW3"/>
<dbReference type="Pfam" id="PF04710">
    <property type="entry name" value="Pellino_FHA"/>
    <property type="match status" value="1"/>
</dbReference>
<dbReference type="EMBL" id="AMQN01012693">
    <property type="status" value="NOT_ANNOTATED_CDS"/>
    <property type="molecule type" value="Genomic_DNA"/>
</dbReference>
<evidence type="ECO:0000313" key="5">
    <source>
        <dbReference type="EMBL" id="ELT93551.1"/>
    </source>
</evidence>
<name>R7TPW3_CAPTE</name>
<organism evidence="5">
    <name type="scientific">Capitella teleta</name>
    <name type="common">Polychaete worm</name>
    <dbReference type="NCBI Taxonomy" id="283909"/>
    <lineage>
        <taxon>Eukaryota</taxon>
        <taxon>Metazoa</taxon>
        <taxon>Spiralia</taxon>
        <taxon>Lophotrochozoa</taxon>
        <taxon>Annelida</taxon>
        <taxon>Polychaeta</taxon>
        <taxon>Sedentaria</taxon>
        <taxon>Scolecida</taxon>
        <taxon>Capitellidae</taxon>
        <taxon>Capitella</taxon>
    </lineage>
</organism>
<gene>
    <name evidence="5" type="ORF">CAPTEDRAFT_175177</name>
</gene>
<dbReference type="EnsemblMetazoa" id="CapteT175177">
    <property type="protein sequence ID" value="CapteP175177"/>
    <property type="gene ID" value="CapteG175177"/>
</dbReference>
<dbReference type="PIRSF" id="PIRSF038886">
    <property type="entry name" value="Pellino"/>
    <property type="match status" value="1"/>
</dbReference>
<evidence type="ECO:0000313" key="7">
    <source>
        <dbReference type="Proteomes" id="UP000014760"/>
    </source>
</evidence>
<dbReference type="HOGENOM" id="CLU_029221_2_0_1"/>